<protein>
    <submittedName>
        <fullName evidence="1">Thermostable hemolysin</fullName>
    </submittedName>
</protein>
<dbReference type="EMBL" id="JAKIKS010000022">
    <property type="protein sequence ID" value="MCL1124357.1"/>
    <property type="molecule type" value="Genomic_DNA"/>
</dbReference>
<dbReference type="Proteomes" id="UP001203423">
    <property type="component" value="Unassembled WGS sequence"/>
</dbReference>
<dbReference type="RefSeq" id="WP_248939639.1">
    <property type="nucleotide sequence ID" value="NZ_JAKIKS010000022.1"/>
</dbReference>
<proteinExistence type="predicted"/>
<accession>A0ABT0L9H9</accession>
<keyword evidence="2" id="KW-1185">Reference proteome</keyword>
<name>A0ABT0L9H9_9GAMM</name>
<comment type="caution">
    <text evidence="1">The sequence shown here is derived from an EMBL/GenBank/DDBJ whole genome shotgun (WGS) entry which is preliminary data.</text>
</comment>
<evidence type="ECO:0000313" key="1">
    <source>
        <dbReference type="EMBL" id="MCL1124357.1"/>
    </source>
</evidence>
<organism evidence="1 2">
    <name type="scientific">Shewanella surugensis</name>
    <dbReference type="NCBI Taxonomy" id="212020"/>
    <lineage>
        <taxon>Bacteria</taxon>
        <taxon>Pseudomonadati</taxon>
        <taxon>Pseudomonadota</taxon>
        <taxon>Gammaproteobacteria</taxon>
        <taxon>Alteromonadales</taxon>
        <taxon>Shewanellaceae</taxon>
        <taxon>Shewanella</taxon>
    </lineage>
</organism>
<evidence type="ECO:0000313" key="2">
    <source>
        <dbReference type="Proteomes" id="UP001203423"/>
    </source>
</evidence>
<dbReference type="InterPro" id="IPR022050">
    <property type="entry name" value="T_hemolysin"/>
</dbReference>
<gene>
    <name evidence="1" type="ORF">L2764_07700</name>
</gene>
<sequence length="237" mass="27526">MLQTHLNLDYSNEKVKNQFFKKNHIAIQQHQFHIHINTNSQREKIECYIARKFQQIHQAKITHFMPILLEMSLKEHPQAVVGLMPGSSEKFFLEQYLSVAAETLISTVTHQPIERHSIVEIGNLAITHNGSGLILFSLMANMLINAHYQWIIFTATDEVKRLLRRLNIELIPIADAHPEINQNHWGSYYNNNPQVITADLKKITANNAQILNRIKKKYQNNIDEISRQFIKNPSSSR</sequence>
<dbReference type="Pfam" id="PF12261">
    <property type="entry name" value="T_hemolysin"/>
    <property type="match status" value="1"/>
</dbReference>
<reference evidence="1 2" key="1">
    <citation type="submission" date="2022-01" db="EMBL/GenBank/DDBJ databases">
        <title>Whole genome-based taxonomy of the Shewanellaceae.</title>
        <authorList>
            <person name="Martin-Rodriguez A.J."/>
        </authorList>
    </citation>
    <scope>NUCLEOTIDE SEQUENCE [LARGE SCALE GENOMIC DNA]</scope>
    <source>
        <strain evidence="1 2">DSM 17177</strain>
    </source>
</reference>